<evidence type="ECO:0000313" key="1">
    <source>
        <dbReference type="EMBL" id="MBP2397685.1"/>
    </source>
</evidence>
<name>A0ABS4XMT1_GLUPR</name>
<dbReference type="EMBL" id="JAGIOJ010000001">
    <property type="protein sequence ID" value="MBP2397685.1"/>
    <property type="molecule type" value="Genomic_DNA"/>
</dbReference>
<proteinExistence type="predicted"/>
<keyword evidence="2" id="KW-1185">Reference proteome</keyword>
<reference evidence="1 2" key="1">
    <citation type="submission" date="2021-03" db="EMBL/GenBank/DDBJ databases">
        <title>Sequencing the genomes of 1000 actinobacteria strains.</title>
        <authorList>
            <person name="Klenk H.-P."/>
        </authorList>
    </citation>
    <scope>NUCLEOTIDE SEQUENCE [LARGE SCALE GENOMIC DNA]</scope>
    <source>
        <strain evidence="1 2">DSM 20168</strain>
    </source>
</reference>
<dbReference type="Proteomes" id="UP001195422">
    <property type="component" value="Unassembled WGS sequence"/>
</dbReference>
<evidence type="ECO:0000313" key="2">
    <source>
        <dbReference type="Proteomes" id="UP001195422"/>
    </source>
</evidence>
<protein>
    <submittedName>
        <fullName evidence="1">Uncharacterized protein</fullName>
    </submittedName>
</protein>
<dbReference type="RefSeq" id="WP_188948135.1">
    <property type="nucleotide sequence ID" value="NZ_BMPH01000005.1"/>
</dbReference>
<organism evidence="1 2">
    <name type="scientific">Glutamicibacter protophormiae</name>
    <name type="common">Brevibacterium protophormiae</name>
    <dbReference type="NCBI Taxonomy" id="37930"/>
    <lineage>
        <taxon>Bacteria</taxon>
        <taxon>Bacillati</taxon>
        <taxon>Actinomycetota</taxon>
        <taxon>Actinomycetes</taxon>
        <taxon>Micrococcales</taxon>
        <taxon>Micrococcaceae</taxon>
        <taxon>Glutamicibacter</taxon>
    </lineage>
</organism>
<comment type="caution">
    <text evidence="1">The sequence shown here is derived from an EMBL/GenBank/DDBJ whole genome shotgun (WGS) entry which is preliminary data.</text>
</comment>
<accession>A0ABS4XMT1</accession>
<gene>
    <name evidence="1" type="ORF">JOF39_000766</name>
</gene>
<sequence>MTQLGHLAQKTHTAIGDLLLTEVPVGTVPIPDYRTVADAHLSSPSVNLLNSIYICERWQDWYRRYAINNGHEPLAFVGSLTTNTNLQTAAALVFCPTRVERGHAQAMDNLDRRAFDAGRGRGRECS</sequence>